<evidence type="ECO:0000256" key="2">
    <source>
        <dbReference type="SAM" id="Phobius"/>
    </source>
</evidence>
<reference evidence="3" key="1">
    <citation type="submission" date="2014-01" db="EMBL/GenBank/DDBJ databases">
        <title>The genome of the white-rot fungus Pycnoporus cinnabarinus: a basidiomycete model with a versatile arsenal for lignocellulosic biomass breakdown.</title>
        <authorList>
            <person name="Levasseur A."/>
            <person name="Lomascolo A."/>
            <person name="Ruiz-Duenas F.J."/>
            <person name="Uzan E."/>
            <person name="Piumi F."/>
            <person name="Kues U."/>
            <person name="Ram A.F.J."/>
            <person name="Murat C."/>
            <person name="Haon M."/>
            <person name="Benoit I."/>
            <person name="Arfi Y."/>
            <person name="Chevret D."/>
            <person name="Drula E."/>
            <person name="Kwon M.J."/>
            <person name="Gouret P."/>
            <person name="Lesage-Meessen L."/>
            <person name="Lombard V."/>
            <person name="Mariette J."/>
            <person name="Noirot C."/>
            <person name="Park J."/>
            <person name="Patyshakuliyeva A."/>
            <person name="Wieneger R.A.B."/>
            <person name="Wosten H.A.B."/>
            <person name="Martin F."/>
            <person name="Coutinho P.M."/>
            <person name="de Vries R."/>
            <person name="Martinez A.T."/>
            <person name="Klopp C."/>
            <person name="Pontarotti P."/>
            <person name="Henrissat B."/>
            <person name="Record E."/>
        </authorList>
    </citation>
    <scope>NUCLEOTIDE SEQUENCE [LARGE SCALE GENOMIC DNA]</scope>
    <source>
        <strain evidence="3">BRFM137</strain>
    </source>
</reference>
<feature type="transmembrane region" description="Helical" evidence="2">
    <location>
        <begin position="80"/>
        <end position="99"/>
    </location>
</feature>
<sequence length="297" mass="32053">MQDAPRMSALAFIRPLVISVSISLISMSTTIFSVTAHLVSVGGLQAWATESWAQVHAETSQVFVIPATSRIILQSLAADWWAVPAYTFVFVSMTGLALIHPEGSKTYGSVRRWLRRVILRRASEDALAHAKSFGGQTLCSSPSSPTSMYEMKAGWEDTWRLSAPAKVKLPPLTIPAGPSETTIAGSNPEQDDTFARSTMRYVESPTGREALGLPPMPPAIYHPAQRGGSVSPPVTLPRSPSPPKSRIAPRDEDEAPSARPDSMILSAGAWPRPPSTIPTSPRTPSPEPRYRYPSIAG</sequence>
<dbReference type="OrthoDB" id="2874149at2759"/>
<proteinExistence type="predicted"/>
<evidence type="ECO:0000313" key="3">
    <source>
        <dbReference type="EMBL" id="CDO68091.1"/>
    </source>
</evidence>
<protein>
    <submittedName>
        <fullName evidence="3">Uncharacterized protein</fullName>
    </submittedName>
</protein>
<organism evidence="3 4">
    <name type="scientific">Pycnoporus cinnabarinus</name>
    <name type="common">Cinnabar-red polypore</name>
    <name type="synonym">Trametes cinnabarina</name>
    <dbReference type="NCBI Taxonomy" id="5643"/>
    <lineage>
        <taxon>Eukaryota</taxon>
        <taxon>Fungi</taxon>
        <taxon>Dikarya</taxon>
        <taxon>Basidiomycota</taxon>
        <taxon>Agaricomycotina</taxon>
        <taxon>Agaricomycetes</taxon>
        <taxon>Polyporales</taxon>
        <taxon>Polyporaceae</taxon>
        <taxon>Trametes</taxon>
    </lineage>
</organism>
<evidence type="ECO:0000256" key="1">
    <source>
        <dbReference type="SAM" id="MobiDB-lite"/>
    </source>
</evidence>
<dbReference type="AlphaFoldDB" id="A0A060S1N0"/>
<evidence type="ECO:0000313" key="4">
    <source>
        <dbReference type="Proteomes" id="UP000029665"/>
    </source>
</evidence>
<keyword evidence="4" id="KW-1185">Reference proteome</keyword>
<dbReference type="STRING" id="5643.A0A060S1N0"/>
<feature type="compositionally biased region" description="Low complexity" evidence="1">
    <location>
        <begin position="229"/>
        <end position="238"/>
    </location>
</feature>
<accession>A0A060S1N0</accession>
<comment type="caution">
    <text evidence="3">The sequence shown here is derived from an EMBL/GenBank/DDBJ whole genome shotgun (WGS) entry which is preliminary data.</text>
</comment>
<dbReference type="OMA" id="WATESWA"/>
<name>A0A060S1N0_PYCCI</name>
<gene>
    <name evidence="3" type="ORF">BN946_scf184788.g22</name>
</gene>
<dbReference type="HOGENOM" id="CLU_937316_0_0_1"/>
<keyword evidence="2" id="KW-1133">Transmembrane helix</keyword>
<keyword evidence="2" id="KW-0812">Transmembrane</keyword>
<dbReference type="EMBL" id="CCBP010000002">
    <property type="protein sequence ID" value="CDO68091.1"/>
    <property type="molecule type" value="Genomic_DNA"/>
</dbReference>
<feature type="region of interest" description="Disordered" evidence="1">
    <location>
        <begin position="207"/>
        <end position="297"/>
    </location>
</feature>
<dbReference type="Proteomes" id="UP000029665">
    <property type="component" value="Unassembled WGS sequence"/>
</dbReference>
<feature type="compositionally biased region" description="Pro residues" evidence="1">
    <location>
        <begin position="271"/>
        <end position="287"/>
    </location>
</feature>
<feature type="transmembrane region" description="Helical" evidence="2">
    <location>
        <begin position="12"/>
        <end position="34"/>
    </location>
</feature>
<keyword evidence="2" id="KW-0472">Membrane</keyword>